<evidence type="ECO:0000256" key="9">
    <source>
        <dbReference type="RuleBase" id="RU362102"/>
    </source>
</evidence>
<sequence length="746" mass="84986">MSSIDPYQYIIVEQQYSHKYKVTVLRAENVTKGAIGDLLDTPDPYLELFIPTAPESRKRTRHIDNNINPEWNETFTFILDPNQENILKITLMDANYVMDETLGTVTYDISKLKVGQIETVPFPIGKTTKVYLEMSLEVCSDLDLRFSLALCDKEKLFRQTRREKVMLGIKKLLDGEKPRYLPSSPQEVPVIAVVGSGGGFRAMVGFSGVMKALYESGVLDCTTYIAGLSGSTWYMSTLYSHPEFPNMGPEQINQELMRSVSSSPLRLLLPQHLTHYIQALWTKKAMGQPVTFADIFGMLIGETLIPARMDTKLSKMQEKVDDAQCPLPLFTCLHVKPDVSELMFADWVEFSPYEIGMAKYGTFMTPDLFGSKFFMGTVVKKYEENPLHFLMGVWGSAFSILFNRVLGVKDSGQRQSTMEEELEQIRPADFLGADSMDNDEEPHKAGTEGRDGEDDSHQRAQASWVARMVTSFFSDSSLFNTREGRAGKVHNFMLGLNLNTSMPFSPFSDYMSLPCEEEVDAVTDPDEFDRIYEPLDVKSKKIHVVDSGLTYNLPYPLILRPQRGVDLIISFDFSARPSDSSPPFKELLLAEKWARMNKLPFPKIDPKVFDREGLKECYVFKPNKGDKNCPTVIHFVLVNIDFRKFKAPGVPRETEKDKEFADFDIFDDPNTPYSTFNFQYSNLAFKQLHDLMEFNTLNNIDVIKEAIKDSVVYRKETPSRCSVSLSLNEIQNKKFLKRDTRATTRK</sequence>
<dbReference type="CTD" id="559087"/>
<dbReference type="Proteomes" id="UP000515152">
    <property type="component" value="Chromosome 10"/>
</dbReference>
<feature type="domain" description="PLA2c" evidence="12">
    <location>
        <begin position="138"/>
        <end position="735"/>
    </location>
</feature>
<keyword evidence="2 9" id="KW-0963">Cytoplasm</keyword>
<gene>
    <name evidence="14 15" type="primary">pla2g4ab</name>
</gene>
<feature type="domain" description="C2" evidence="11">
    <location>
        <begin position="1"/>
        <end position="122"/>
    </location>
</feature>
<keyword evidence="6 8" id="KW-0442">Lipid degradation</keyword>
<dbReference type="GO" id="GO:0047498">
    <property type="term" value="F:calcium-dependent phospholipase A2 activity"/>
    <property type="evidence" value="ECO:0007669"/>
    <property type="project" value="TreeGrafter"/>
</dbReference>
<dbReference type="SUPFAM" id="SSF49562">
    <property type="entry name" value="C2 domain (Calcium/lipid-binding domain, CaLB)"/>
    <property type="match status" value="1"/>
</dbReference>
<keyword evidence="5 9" id="KW-0106">Calcium</keyword>
<evidence type="ECO:0000256" key="1">
    <source>
        <dbReference type="ARBA" id="ARBA00004496"/>
    </source>
</evidence>
<reference evidence="14 15" key="1">
    <citation type="submission" date="2025-04" db="UniProtKB">
        <authorList>
            <consortium name="RefSeq"/>
        </authorList>
    </citation>
    <scope>IDENTIFICATION</scope>
</reference>
<name>A0A6P3WCS6_CLUHA</name>
<dbReference type="Pfam" id="PF00168">
    <property type="entry name" value="C2"/>
    <property type="match status" value="1"/>
</dbReference>
<dbReference type="PROSITE" id="PS50004">
    <property type="entry name" value="C2"/>
    <property type="match status" value="1"/>
</dbReference>
<dbReference type="GO" id="GO:0005634">
    <property type="term" value="C:nucleus"/>
    <property type="evidence" value="ECO:0007669"/>
    <property type="project" value="TreeGrafter"/>
</dbReference>
<feature type="compositionally biased region" description="Basic and acidic residues" evidence="10">
    <location>
        <begin position="441"/>
        <end position="458"/>
    </location>
</feature>
<dbReference type="InterPro" id="IPR000008">
    <property type="entry name" value="C2_dom"/>
</dbReference>
<dbReference type="FunFam" id="2.60.40.150:FF:000030">
    <property type="entry name" value="Phospholipase A2"/>
    <property type="match status" value="1"/>
</dbReference>
<dbReference type="SMART" id="SM00239">
    <property type="entry name" value="C2"/>
    <property type="match status" value="1"/>
</dbReference>
<dbReference type="InterPro" id="IPR035892">
    <property type="entry name" value="C2_domain_sf"/>
</dbReference>
<comment type="domain">
    <text evidence="9">The N-terminal C2 domain associates with lipid membranes upon calcium binding.</text>
</comment>
<protein>
    <recommendedName>
        <fullName evidence="9">Phospholipase A2</fullName>
        <ecNumber evidence="9">3.1.1.4</ecNumber>
    </recommendedName>
</protein>
<keyword evidence="3 9" id="KW-0479">Metal-binding</keyword>
<dbReference type="SMART" id="SM00022">
    <property type="entry name" value="PLAc"/>
    <property type="match status" value="1"/>
</dbReference>
<dbReference type="InterPro" id="IPR016035">
    <property type="entry name" value="Acyl_Trfase/lysoPLipase"/>
</dbReference>
<dbReference type="SUPFAM" id="SSF52151">
    <property type="entry name" value="FabD/lysophospholipase-like"/>
    <property type="match status" value="1"/>
</dbReference>
<keyword evidence="4 8" id="KW-0378">Hydrolase</keyword>
<dbReference type="PROSITE" id="PS51210">
    <property type="entry name" value="PLA2C"/>
    <property type="match status" value="1"/>
</dbReference>
<dbReference type="GeneID" id="105910777"/>
<evidence type="ECO:0000256" key="7">
    <source>
        <dbReference type="ARBA" id="ARBA00023098"/>
    </source>
</evidence>
<comment type="subcellular location">
    <subcellularLocation>
        <location evidence="1">Cytoplasm</location>
    </subcellularLocation>
</comment>
<evidence type="ECO:0000259" key="11">
    <source>
        <dbReference type="PROSITE" id="PS50004"/>
    </source>
</evidence>
<dbReference type="PANTHER" id="PTHR10728:SF13">
    <property type="entry name" value="CYTOSOLIC PHOSPHOLIPASE A2"/>
    <property type="match status" value="1"/>
</dbReference>
<evidence type="ECO:0000259" key="12">
    <source>
        <dbReference type="PROSITE" id="PS51210"/>
    </source>
</evidence>
<accession>A0A6P3WCS6</accession>
<dbReference type="Pfam" id="PF01735">
    <property type="entry name" value="PLA2_B"/>
    <property type="match status" value="1"/>
</dbReference>
<evidence type="ECO:0000256" key="5">
    <source>
        <dbReference type="ARBA" id="ARBA00022837"/>
    </source>
</evidence>
<keyword evidence="7 8" id="KW-0443">Lipid metabolism</keyword>
<dbReference type="OrthoDB" id="419768at2759"/>
<dbReference type="GO" id="GO:0005794">
    <property type="term" value="C:Golgi apparatus"/>
    <property type="evidence" value="ECO:0007669"/>
    <property type="project" value="TreeGrafter"/>
</dbReference>
<evidence type="ECO:0000313" key="14">
    <source>
        <dbReference type="RefSeq" id="XP_012694963.1"/>
    </source>
</evidence>
<evidence type="ECO:0000256" key="3">
    <source>
        <dbReference type="ARBA" id="ARBA00022723"/>
    </source>
</evidence>
<dbReference type="InterPro" id="IPR041847">
    <property type="entry name" value="C2_cPLA2"/>
</dbReference>
<feature type="region of interest" description="Disordered" evidence="10">
    <location>
        <begin position="429"/>
        <end position="460"/>
    </location>
</feature>
<dbReference type="RefSeq" id="XP_031431203.1">
    <property type="nucleotide sequence ID" value="XM_031575343.2"/>
</dbReference>
<evidence type="ECO:0000256" key="4">
    <source>
        <dbReference type="ARBA" id="ARBA00022801"/>
    </source>
</evidence>
<dbReference type="GO" id="GO:0005829">
    <property type="term" value="C:cytosol"/>
    <property type="evidence" value="ECO:0007669"/>
    <property type="project" value="TreeGrafter"/>
</dbReference>
<dbReference type="GO" id="GO:0005544">
    <property type="term" value="F:calcium-dependent phospholipid binding"/>
    <property type="evidence" value="ECO:0007669"/>
    <property type="project" value="TreeGrafter"/>
</dbReference>
<evidence type="ECO:0000256" key="10">
    <source>
        <dbReference type="SAM" id="MobiDB-lite"/>
    </source>
</evidence>
<dbReference type="Gene3D" id="2.60.40.150">
    <property type="entry name" value="C2 domain"/>
    <property type="match status" value="1"/>
</dbReference>
<dbReference type="KEGG" id="char:105910777"/>
<dbReference type="CDD" id="cd07200">
    <property type="entry name" value="cPLA2_Grp-IVA"/>
    <property type="match status" value="1"/>
</dbReference>
<dbReference type="PANTHER" id="PTHR10728">
    <property type="entry name" value="CYTOSOLIC PHOSPHOLIPASE A2"/>
    <property type="match status" value="1"/>
</dbReference>
<dbReference type="GO" id="GO:0046475">
    <property type="term" value="P:glycerophospholipid catabolic process"/>
    <property type="evidence" value="ECO:0007669"/>
    <property type="project" value="TreeGrafter"/>
</dbReference>
<evidence type="ECO:0000256" key="2">
    <source>
        <dbReference type="ARBA" id="ARBA00022490"/>
    </source>
</evidence>
<organism evidence="13 14">
    <name type="scientific">Clupea harengus</name>
    <name type="common">Atlantic herring</name>
    <dbReference type="NCBI Taxonomy" id="7950"/>
    <lineage>
        <taxon>Eukaryota</taxon>
        <taxon>Metazoa</taxon>
        <taxon>Chordata</taxon>
        <taxon>Craniata</taxon>
        <taxon>Vertebrata</taxon>
        <taxon>Euteleostomi</taxon>
        <taxon>Actinopterygii</taxon>
        <taxon>Neopterygii</taxon>
        <taxon>Teleostei</taxon>
        <taxon>Clupei</taxon>
        <taxon>Clupeiformes</taxon>
        <taxon>Clupeoidei</taxon>
        <taxon>Clupeidae</taxon>
        <taxon>Clupea</taxon>
    </lineage>
</organism>
<dbReference type="GO" id="GO:0005509">
    <property type="term" value="F:calcium ion binding"/>
    <property type="evidence" value="ECO:0007669"/>
    <property type="project" value="InterPro"/>
</dbReference>
<dbReference type="InterPro" id="IPR002642">
    <property type="entry name" value="LysoPLipase_cat_dom"/>
</dbReference>
<comment type="catalytic activity">
    <reaction evidence="9">
        <text>a 1,2-diacyl-sn-glycero-3-phosphocholine + H2O = a 1-acyl-sn-glycero-3-phosphocholine + a fatty acid + H(+)</text>
        <dbReference type="Rhea" id="RHEA:15801"/>
        <dbReference type="ChEBI" id="CHEBI:15377"/>
        <dbReference type="ChEBI" id="CHEBI:15378"/>
        <dbReference type="ChEBI" id="CHEBI:28868"/>
        <dbReference type="ChEBI" id="CHEBI:57643"/>
        <dbReference type="ChEBI" id="CHEBI:58168"/>
        <dbReference type="EC" id="3.1.1.4"/>
    </reaction>
</comment>
<evidence type="ECO:0000256" key="6">
    <source>
        <dbReference type="ARBA" id="ARBA00022963"/>
    </source>
</evidence>
<proteinExistence type="predicted"/>
<dbReference type="Gene3D" id="3.40.1090.10">
    <property type="entry name" value="Cytosolic phospholipase A2 catalytic domain"/>
    <property type="match status" value="1"/>
</dbReference>
<dbReference type="AlphaFoldDB" id="A0A6P3WCS6"/>
<dbReference type="GeneTree" id="ENSGT01030000234606"/>
<dbReference type="RefSeq" id="XP_012694963.1">
    <property type="nucleotide sequence ID" value="XM_012839509.3"/>
</dbReference>
<evidence type="ECO:0000256" key="8">
    <source>
        <dbReference type="PROSITE-ProRule" id="PRU00555"/>
    </source>
</evidence>
<dbReference type="CDD" id="cd04036">
    <property type="entry name" value="C2_cPLA2"/>
    <property type="match status" value="1"/>
</dbReference>
<evidence type="ECO:0000313" key="13">
    <source>
        <dbReference type="Proteomes" id="UP000515152"/>
    </source>
</evidence>
<evidence type="ECO:0000313" key="15">
    <source>
        <dbReference type="RefSeq" id="XP_031431203.1"/>
    </source>
</evidence>
<dbReference type="GO" id="GO:0005783">
    <property type="term" value="C:endoplasmic reticulum"/>
    <property type="evidence" value="ECO:0007669"/>
    <property type="project" value="TreeGrafter"/>
</dbReference>
<dbReference type="EC" id="3.1.1.4" evidence="9"/>
<keyword evidence="13" id="KW-1185">Reference proteome</keyword>